<comment type="similarity">
    <text evidence="2">Belongs to the SNU66/SART1 family.</text>
</comment>
<keyword evidence="5" id="KW-0539">Nucleus</keyword>
<dbReference type="GO" id="GO:0000481">
    <property type="term" value="P:maturation of 5S rRNA"/>
    <property type="evidence" value="ECO:0007669"/>
    <property type="project" value="TreeGrafter"/>
</dbReference>
<dbReference type="AlphaFoldDB" id="A0AAW2HCS2"/>
<keyword evidence="6" id="KW-0175">Coiled coil</keyword>
<dbReference type="InterPro" id="IPR005011">
    <property type="entry name" value="SNU66/SART1"/>
</dbReference>
<dbReference type="EMBL" id="JARGDH010000005">
    <property type="protein sequence ID" value="KAL0267471.1"/>
    <property type="molecule type" value="Genomic_DNA"/>
</dbReference>
<evidence type="ECO:0000256" key="2">
    <source>
        <dbReference type="ARBA" id="ARBA00006076"/>
    </source>
</evidence>
<evidence type="ECO:0000256" key="5">
    <source>
        <dbReference type="ARBA" id="ARBA00023242"/>
    </source>
</evidence>
<dbReference type="Pfam" id="PF19252">
    <property type="entry name" value="HIND"/>
    <property type="match status" value="1"/>
</dbReference>
<feature type="compositionally biased region" description="Basic residues" evidence="7">
    <location>
        <begin position="25"/>
        <end position="40"/>
    </location>
</feature>
<feature type="compositionally biased region" description="Basic residues" evidence="7">
    <location>
        <begin position="1"/>
        <end position="17"/>
    </location>
</feature>
<evidence type="ECO:0000256" key="1">
    <source>
        <dbReference type="ARBA" id="ARBA00004123"/>
    </source>
</evidence>
<evidence type="ECO:0000313" key="8">
    <source>
        <dbReference type="EMBL" id="KAL0267471.1"/>
    </source>
</evidence>
<organism evidence="8">
    <name type="scientific">Menopon gallinae</name>
    <name type="common">poultry shaft louse</name>
    <dbReference type="NCBI Taxonomy" id="328185"/>
    <lineage>
        <taxon>Eukaryota</taxon>
        <taxon>Metazoa</taxon>
        <taxon>Ecdysozoa</taxon>
        <taxon>Arthropoda</taxon>
        <taxon>Hexapoda</taxon>
        <taxon>Insecta</taxon>
        <taxon>Pterygota</taxon>
        <taxon>Neoptera</taxon>
        <taxon>Paraneoptera</taxon>
        <taxon>Psocodea</taxon>
        <taxon>Troctomorpha</taxon>
        <taxon>Phthiraptera</taxon>
        <taxon>Amblycera</taxon>
        <taxon>Menoponidae</taxon>
        <taxon>Menopon</taxon>
    </lineage>
</organism>
<proteinExistence type="inferred from homology"/>
<reference evidence="8" key="1">
    <citation type="journal article" date="2024" name="Gigascience">
        <title>Chromosome-level genome of the poultry shaft louse Menopon gallinae provides insight into the host-switching and adaptive evolution of parasitic lice.</title>
        <authorList>
            <person name="Xu Y."/>
            <person name="Ma L."/>
            <person name="Liu S."/>
            <person name="Liang Y."/>
            <person name="Liu Q."/>
            <person name="He Z."/>
            <person name="Tian L."/>
            <person name="Duan Y."/>
            <person name="Cai W."/>
            <person name="Li H."/>
            <person name="Song F."/>
        </authorList>
    </citation>
    <scope>NUCLEOTIDE SEQUENCE</scope>
    <source>
        <strain evidence="8">Cailab_2023a</strain>
    </source>
</reference>
<evidence type="ECO:0000256" key="4">
    <source>
        <dbReference type="ARBA" id="ARBA00023187"/>
    </source>
</evidence>
<protein>
    <recommendedName>
        <fullName evidence="9">U4/U6.U5 tri-snRNP-associated protein 1</fullName>
    </recommendedName>
</protein>
<feature type="compositionally biased region" description="Basic and acidic residues" evidence="7">
    <location>
        <begin position="128"/>
        <end position="186"/>
    </location>
</feature>
<evidence type="ECO:0008006" key="9">
    <source>
        <dbReference type="Google" id="ProtNLM"/>
    </source>
</evidence>
<keyword evidence="4" id="KW-0508">mRNA splicing</keyword>
<evidence type="ECO:0000256" key="7">
    <source>
        <dbReference type="SAM" id="MobiDB-lite"/>
    </source>
</evidence>
<evidence type="ECO:0000256" key="6">
    <source>
        <dbReference type="SAM" id="Coils"/>
    </source>
</evidence>
<dbReference type="PANTHER" id="PTHR14152">
    <property type="entry name" value="SQUAMOUS CELL CARCINOMA ANTIGEN RECOGNISED BY CYTOTOXIC T LYMPHOCYTES"/>
    <property type="match status" value="1"/>
</dbReference>
<dbReference type="GO" id="GO:0045292">
    <property type="term" value="P:mRNA cis splicing, via spliceosome"/>
    <property type="evidence" value="ECO:0007669"/>
    <property type="project" value="TreeGrafter"/>
</dbReference>
<feature type="region of interest" description="Disordered" evidence="7">
    <location>
        <begin position="1"/>
        <end position="213"/>
    </location>
</feature>
<evidence type="ECO:0000256" key="3">
    <source>
        <dbReference type="ARBA" id="ARBA00022664"/>
    </source>
</evidence>
<gene>
    <name evidence="8" type="ORF">PYX00_009728</name>
</gene>
<name>A0AAW2HCS2_9NEOP</name>
<feature type="region of interest" description="Disordered" evidence="7">
    <location>
        <begin position="642"/>
        <end position="667"/>
    </location>
</feature>
<accession>A0AAW2HCS2</accession>
<keyword evidence="3" id="KW-0507">mRNA processing</keyword>
<sequence length="771" mass="87177">MGSSTKKHKSEKKKKRSRSPERTKEKHRHHKRHHRDRKRKPEVIETEDLVSSSSNSDVEDSYVPPPPKISRVGATSPRPKSSGDVPPPPPVISDSSSRSEGKSQESLSIEETNKLRAKLGLKPLQIDSAKEVQDNDSKDKESLLGGKDMGEFVHKPADNIADKARGEKIRERLTERKEKREIEKKLKSVKTLGEESESEDDDTRAWVQKSRQKELEKKQAEARAKLLEELDEEFGVGELVEEEIRHDRRTAYTAKDLKGLKVEHALAGFNEGSSVILTLKDQAVLNDEGDVLVNVNMVDDERYKKNIIRRKQKPGAGMEDEDPYAEPSKSVLSKYDEEINGEIVDSFVLGKESSQLEKIKQKLSIKNKLMAKKEIVSLNSSTLKLASDYFTEEEMINKFKKPSKKVKKIRKKPKMLKAEDLLAQEQYLPSSGGFKKEGNLATKIKAEPVDDPMDVDDLAPPIEDLSDVKIEPDEGEIELQLALSKARKMKLKAVKEDSVEQIAKDILESSERNKVDGPVGSIVLNSTAEFCRTLGDIPTYGLSGNREEEEQEILDFEREIKEERRKTEEEKRNVGAWNQVPLDDRAAEVLPNEVPILDAEPDVGSGVAGALRLALSKGYLEKETENRPSASRFAHLQAQNYSIEDKTHGDEEKFGRRDRYVGPTTDFKEKDNYKPNVKLDYIDDEGRILNAKEAFRYLSHKFHGKGPGKNKVEKRMKKNEQEGLMKQMSSTDTPLGTLTMLQQKQKETQSPYVVLSGNKQMQTTTISKSKI</sequence>
<dbReference type="Pfam" id="PF03343">
    <property type="entry name" value="SART-1"/>
    <property type="match status" value="1"/>
</dbReference>
<comment type="caution">
    <text evidence="8">The sequence shown here is derived from an EMBL/GenBank/DDBJ whole genome shotgun (WGS) entry which is preliminary data.</text>
</comment>
<dbReference type="GO" id="GO:0046540">
    <property type="term" value="C:U4/U6 x U5 tri-snRNP complex"/>
    <property type="evidence" value="ECO:0007669"/>
    <property type="project" value="InterPro"/>
</dbReference>
<feature type="coiled-coil region" evidence="6">
    <location>
        <begin position="546"/>
        <end position="573"/>
    </location>
</feature>
<dbReference type="InterPro" id="IPR045347">
    <property type="entry name" value="HIND"/>
</dbReference>
<feature type="compositionally biased region" description="Basic and acidic residues" evidence="7">
    <location>
        <begin position="643"/>
        <end position="667"/>
    </location>
</feature>
<feature type="region of interest" description="Disordered" evidence="7">
    <location>
        <begin position="309"/>
        <end position="330"/>
    </location>
</feature>
<comment type="subcellular location">
    <subcellularLocation>
        <location evidence="1">Nucleus</location>
    </subcellularLocation>
</comment>
<dbReference type="PANTHER" id="PTHR14152:SF5">
    <property type="entry name" value="U4_U6.U5 TRI-SNRNP-ASSOCIATED PROTEIN 1"/>
    <property type="match status" value="1"/>
</dbReference>